<dbReference type="SUPFAM" id="SSF53822">
    <property type="entry name" value="Periplasmic binding protein-like I"/>
    <property type="match status" value="1"/>
</dbReference>
<sequence>MRKIVAISFLTVFCLFTSATISNAQFWKKLFGKEEPKSNKPAPKKDNKPIKQAPVEKKQAAPEYPATQMKAVYRVDVLLPLYLNTLVKDGKAVSKKSPEYAMGAINFYEGISIAAEAMNKQHLKLEINIHDITEANEKPEILIKNKKLDSTDLIIAYVQSNDIPELAAFAKKKKINFVSALSPADADTKDNPYFILIQSTLNTHLNQLVSFASNKYSKNPKFILYSKNTGGEKEAYQQIKTAIETDKNTTREIDCSQFNLTAESLAKHFDSTKVNVLFVSTLDIELTEKILNTLAAMPSSYHFEIFGMPSWKYLKGLTQSSAYMKLSIHYTTPFYYDPTTAPGKYVNTEYGLTYGGEPSEFVYRGYESMYWLCHLLTQYGTIFNTRIKDVSAAPFTRFEIKNTYSEDNDFLYLENNKLYILHYQNGGYVVE</sequence>
<comment type="caution">
    <text evidence="3">The sequence shown here is derived from an EMBL/GenBank/DDBJ whole genome shotgun (WGS) entry which is preliminary data.</text>
</comment>
<feature type="chain" id="PRO_5024438961" evidence="2">
    <location>
        <begin position="25"/>
        <end position="431"/>
    </location>
</feature>
<evidence type="ECO:0000256" key="2">
    <source>
        <dbReference type="SAM" id="SignalP"/>
    </source>
</evidence>
<keyword evidence="4" id="KW-1185">Reference proteome</keyword>
<reference evidence="3 4" key="1">
    <citation type="submission" date="2019-09" db="EMBL/GenBank/DDBJ databases">
        <title>Genome sequence and assembly of Taibaiella sp.</title>
        <authorList>
            <person name="Chhetri G."/>
        </authorList>
    </citation>
    <scope>NUCLEOTIDE SEQUENCE [LARGE SCALE GENOMIC DNA]</scope>
    <source>
        <strain evidence="3 4">KVB11</strain>
    </source>
</reference>
<feature type="region of interest" description="Disordered" evidence="1">
    <location>
        <begin position="35"/>
        <end position="62"/>
    </location>
</feature>
<organism evidence="3 4">
    <name type="scientific">Taibaiella lutea</name>
    <dbReference type="NCBI Taxonomy" id="2608001"/>
    <lineage>
        <taxon>Bacteria</taxon>
        <taxon>Pseudomonadati</taxon>
        <taxon>Bacteroidota</taxon>
        <taxon>Chitinophagia</taxon>
        <taxon>Chitinophagales</taxon>
        <taxon>Chitinophagaceae</taxon>
        <taxon>Taibaiella</taxon>
    </lineage>
</organism>
<evidence type="ECO:0000313" key="3">
    <source>
        <dbReference type="EMBL" id="KAA5536667.1"/>
    </source>
</evidence>
<feature type="compositionally biased region" description="Basic and acidic residues" evidence="1">
    <location>
        <begin position="35"/>
        <end position="60"/>
    </location>
</feature>
<feature type="signal peptide" evidence="2">
    <location>
        <begin position="1"/>
        <end position="24"/>
    </location>
</feature>
<dbReference type="Proteomes" id="UP000323632">
    <property type="component" value="Unassembled WGS sequence"/>
</dbReference>
<dbReference type="Gene3D" id="3.40.50.2300">
    <property type="match status" value="2"/>
</dbReference>
<proteinExistence type="predicted"/>
<gene>
    <name evidence="3" type="ORF">F0919_03065</name>
</gene>
<name>A0A5M6CNL6_9BACT</name>
<dbReference type="InterPro" id="IPR028082">
    <property type="entry name" value="Peripla_BP_I"/>
</dbReference>
<protein>
    <submittedName>
        <fullName evidence="3">Amino acid ABC transporter substrate-binding protein</fullName>
    </submittedName>
</protein>
<dbReference type="RefSeq" id="WP_150031243.1">
    <property type="nucleotide sequence ID" value="NZ_VWSH01000001.1"/>
</dbReference>
<accession>A0A5M6CNL6</accession>
<evidence type="ECO:0000256" key="1">
    <source>
        <dbReference type="SAM" id="MobiDB-lite"/>
    </source>
</evidence>
<dbReference type="EMBL" id="VWSH01000001">
    <property type="protein sequence ID" value="KAA5536667.1"/>
    <property type="molecule type" value="Genomic_DNA"/>
</dbReference>
<evidence type="ECO:0000313" key="4">
    <source>
        <dbReference type="Proteomes" id="UP000323632"/>
    </source>
</evidence>
<dbReference type="AlphaFoldDB" id="A0A5M6CNL6"/>
<keyword evidence="2" id="KW-0732">Signal</keyword>